<evidence type="ECO:0000313" key="3">
    <source>
        <dbReference type="Proteomes" id="UP000076532"/>
    </source>
</evidence>
<proteinExistence type="predicted"/>
<feature type="region of interest" description="Disordered" evidence="1">
    <location>
        <begin position="273"/>
        <end position="301"/>
    </location>
</feature>
<reference evidence="2 3" key="1">
    <citation type="journal article" date="2016" name="Mol. Biol. Evol.">
        <title>Comparative Genomics of Early-Diverging Mushroom-Forming Fungi Provides Insights into the Origins of Lignocellulose Decay Capabilities.</title>
        <authorList>
            <person name="Nagy L.G."/>
            <person name="Riley R."/>
            <person name="Tritt A."/>
            <person name="Adam C."/>
            <person name="Daum C."/>
            <person name="Floudas D."/>
            <person name="Sun H."/>
            <person name="Yadav J.S."/>
            <person name="Pangilinan J."/>
            <person name="Larsson K.H."/>
            <person name="Matsuura K."/>
            <person name="Barry K."/>
            <person name="Labutti K."/>
            <person name="Kuo R."/>
            <person name="Ohm R.A."/>
            <person name="Bhattacharya S.S."/>
            <person name="Shirouzu T."/>
            <person name="Yoshinaga Y."/>
            <person name="Martin F.M."/>
            <person name="Grigoriev I.V."/>
            <person name="Hibbett D.S."/>
        </authorList>
    </citation>
    <scope>NUCLEOTIDE SEQUENCE [LARGE SCALE GENOMIC DNA]</scope>
    <source>
        <strain evidence="2 3">CBS 109695</strain>
    </source>
</reference>
<dbReference type="AlphaFoldDB" id="A0A166C1W8"/>
<dbReference type="OrthoDB" id="2742096at2759"/>
<feature type="compositionally biased region" description="Low complexity" evidence="1">
    <location>
        <begin position="486"/>
        <end position="499"/>
    </location>
</feature>
<gene>
    <name evidence="2" type="ORF">FIBSPDRAFT_137748</name>
</gene>
<evidence type="ECO:0000313" key="2">
    <source>
        <dbReference type="EMBL" id="KZP13205.1"/>
    </source>
</evidence>
<accession>A0A166C1W8</accession>
<feature type="region of interest" description="Disordered" evidence="1">
    <location>
        <begin position="361"/>
        <end position="383"/>
    </location>
</feature>
<name>A0A166C1W8_9AGAM</name>
<sequence length="525" mass="57808">MSRDDGLVTTSNFIEISLSRIRLQGSINLSRAKNQDIIHMRIWLPGQDRPYPLDTRTPFPFAVTVTTFSLPSEYNAFAKPGKAASTLTLKSNVKYLHDLLQFRLLRSIKAPMMGSNSSKAEYDKLKPESTVCASLGKLDETTLAIGKPEWVQYLNLNGKGRWVQQLVFRSEFDLTTEFVAPTFRSEAFNISYELELRAWDPIYINGSAAKDALKIVIPVEIYRADTRDHEYSSNTGGLGTVVAHPIYPHKSAITTDPSIPSSDVISEGIDAYSGFSSNPDRRAPSGLSTPARHSLASSSVSPQLRPAASWSGYNMNGFTSANESPVVPSHHVRENHAPSFSPRLQSTNSWNADWLRETPSAAEPASFSGSSPERPASNHYSVLRGGETVLSPWSDQADDEERRMRARQLEEHIRVLQQEMHSLAITPERVQSAPGWESLAIAPPAIPPRPNRAASFPVISEESHTFAQHRPPRQHPPPVAVAITTQHQGASSQGQSHMSENADGGFSDEPPPSYAIVDKMSSQGF</sequence>
<dbReference type="Proteomes" id="UP000076532">
    <property type="component" value="Unassembled WGS sequence"/>
</dbReference>
<organism evidence="2 3">
    <name type="scientific">Athelia psychrophila</name>
    <dbReference type="NCBI Taxonomy" id="1759441"/>
    <lineage>
        <taxon>Eukaryota</taxon>
        <taxon>Fungi</taxon>
        <taxon>Dikarya</taxon>
        <taxon>Basidiomycota</taxon>
        <taxon>Agaricomycotina</taxon>
        <taxon>Agaricomycetes</taxon>
        <taxon>Agaricomycetidae</taxon>
        <taxon>Atheliales</taxon>
        <taxon>Atheliaceae</taxon>
        <taxon>Athelia</taxon>
    </lineage>
</organism>
<feature type="region of interest" description="Disordered" evidence="1">
    <location>
        <begin position="463"/>
        <end position="525"/>
    </location>
</feature>
<dbReference type="EMBL" id="KV417636">
    <property type="protein sequence ID" value="KZP13205.1"/>
    <property type="molecule type" value="Genomic_DNA"/>
</dbReference>
<keyword evidence="3" id="KW-1185">Reference proteome</keyword>
<evidence type="ECO:0000256" key="1">
    <source>
        <dbReference type="SAM" id="MobiDB-lite"/>
    </source>
</evidence>
<feature type="region of interest" description="Disordered" evidence="1">
    <location>
        <begin position="324"/>
        <end position="346"/>
    </location>
</feature>
<dbReference type="STRING" id="436010.A0A166C1W8"/>
<protein>
    <submittedName>
        <fullName evidence="2">Uncharacterized protein</fullName>
    </submittedName>
</protein>